<reference evidence="3" key="1">
    <citation type="submission" date="2018-12" db="EMBL/GenBank/DDBJ databases">
        <title>Genome sequence of Microcystis aeruginosa NIES-4285.</title>
        <authorList>
            <person name="Tanabe Y."/>
        </authorList>
    </citation>
    <scope>NUCLEOTIDE SEQUENCE [LARGE SCALE GENOMIC DNA]</scope>
    <source>
        <strain evidence="3">NIES-4285</strain>
    </source>
</reference>
<proteinExistence type="predicted"/>
<protein>
    <submittedName>
        <fullName evidence="2">Uncharacterized protein</fullName>
    </submittedName>
</protein>
<evidence type="ECO:0000313" key="3">
    <source>
        <dbReference type="Proteomes" id="UP000289660"/>
    </source>
</evidence>
<dbReference type="Proteomes" id="UP000289660">
    <property type="component" value="Unassembled WGS sequence"/>
</dbReference>
<keyword evidence="1" id="KW-1133">Transmembrane helix</keyword>
<sequence length="263" mass="29754">MAEPQTTPEYNPLGKLLGVLALLAAGLYFTGWTYRWTYFSFFQLEVTTLNLPGESFYLAAFQTFFGEPLAFLRTILVLGVTVLAILVTLHWGQKWGSKYLRRLPFTFNEAQTKILNFLASLLNELIIVLFILTALFWLARWQAQADAWKDAVNETSSLPVVTLLMSKNAPLGRKLDNPLDNPTDLRIIGDRKAYDRLLGEELTDLSDPNKPRVWRLLLKGDGYAYIFPALPKKDSRLTIPVAIVYEKDNGVQLTILNASPSPR</sequence>
<evidence type="ECO:0000313" key="2">
    <source>
        <dbReference type="EMBL" id="GCE59565.1"/>
    </source>
</evidence>
<feature type="transmembrane region" description="Helical" evidence="1">
    <location>
        <begin position="12"/>
        <end position="34"/>
    </location>
</feature>
<name>A0A402DBH4_MICAE</name>
<organism evidence="2 3">
    <name type="scientific">Microcystis aeruginosa NIES-4285</name>
    <dbReference type="NCBI Taxonomy" id="2497681"/>
    <lineage>
        <taxon>Bacteria</taxon>
        <taxon>Bacillati</taxon>
        <taxon>Cyanobacteriota</taxon>
        <taxon>Cyanophyceae</taxon>
        <taxon>Oscillatoriophycideae</taxon>
        <taxon>Chroococcales</taxon>
        <taxon>Microcystaceae</taxon>
        <taxon>Microcystis</taxon>
    </lineage>
</organism>
<keyword evidence="1" id="KW-0812">Transmembrane</keyword>
<feature type="transmembrane region" description="Helical" evidence="1">
    <location>
        <begin position="70"/>
        <end position="93"/>
    </location>
</feature>
<comment type="caution">
    <text evidence="2">The sequence shown here is derived from an EMBL/GenBank/DDBJ whole genome shotgun (WGS) entry which is preliminary data.</text>
</comment>
<feature type="transmembrane region" description="Helical" evidence="1">
    <location>
        <begin position="114"/>
        <end position="139"/>
    </location>
</feature>
<accession>A0A402DBH4</accession>
<dbReference type="RefSeq" id="WP_002745409.1">
    <property type="nucleotide sequence ID" value="NZ_BIFY01000018.1"/>
</dbReference>
<dbReference type="AlphaFoldDB" id="A0A402DBH4"/>
<evidence type="ECO:0000256" key="1">
    <source>
        <dbReference type="SAM" id="Phobius"/>
    </source>
</evidence>
<dbReference type="EMBL" id="BIFY01000018">
    <property type="protein sequence ID" value="GCE59565.1"/>
    <property type="molecule type" value="Genomic_DNA"/>
</dbReference>
<gene>
    <name evidence="2" type="ORF">MiAbB_01483</name>
</gene>
<keyword evidence="1" id="KW-0472">Membrane</keyword>